<dbReference type="Proteomes" id="UP001157034">
    <property type="component" value="Unassembled WGS sequence"/>
</dbReference>
<feature type="region of interest" description="Disordered" evidence="1">
    <location>
        <begin position="207"/>
        <end position="249"/>
    </location>
</feature>
<reference evidence="3" key="1">
    <citation type="journal article" date="2019" name="Int. J. Syst. Evol. Microbiol.">
        <title>The Global Catalogue of Microorganisms (GCM) 10K type strain sequencing project: providing services to taxonomists for standard genome sequencing and annotation.</title>
        <authorList>
            <consortium name="The Broad Institute Genomics Platform"/>
            <consortium name="The Broad Institute Genome Sequencing Center for Infectious Disease"/>
            <person name="Wu L."/>
            <person name="Ma J."/>
        </authorList>
    </citation>
    <scope>NUCLEOTIDE SEQUENCE [LARGE SCALE GENOMIC DNA]</scope>
    <source>
        <strain evidence="3">NBRC 108894</strain>
    </source>
</reference>
<feature type="compositionally biased region" description="Basic and acidic residues" evidence="1">
    <location>
        <begin position="148"/>
        <end position="191"/>
    </location>
</feature>
<evidence type="ECO:0000313" key="3">
    <source>
        <dbReference type="Proteomes" id="UP001157034"/>
    </source>
</evidence>
<protein>
    <recommendedName>
        <fullName evidence="4">Transposase</fullName>
    </recommendedName>
</protein>
<dbReference type="EMBL" id="BSVB01000001">
    <property type="protein sequence ID" value="GMA96372.1"/>
    <property type="molecule type" value="Genomic_DNA"/>
</dbReference>
<name>A0ABQ6K6U4_9MICO</name>
<proteinExistence type="predicted"/>
<evidence type="ECO:0000256" key="1">
    <source>
        <dbReference type="SAM" id="MobiDB-lite"/>
    </source>
</evidence>
<sequence length="249" mass="27188">MKALRRPAPVAWAVNLLARDDDLDELEALGEKLRAAQQSADRQAITTLGRQRRELVRTLAARAGELADAAGHAVSQTVLDEVAETLQAAMADPDAAAAVRSGRLLRALESVGFEPVELEGALAVPEGVASAPKPGRRKGPRAVTDPDAELRRARADADAAVADARRAVERAEQGTHELADRAAEVDRRREELETEIDDLERNLRDAKKGLAQAERELQRLDRDRGGAERRADQARTALRRAQERRDSLD</sequence>
<accession>A0ABQ6K6U4</accession>
<dbReference type="SUPFAM" id="SSF57997">
    <property type="entry name" value="Tropomyosin"/>
    <property type="match status" value="1"/>
</dbReference>
<evidence type="ECO:0000313" key="2">
    <source>
        <dbReference type="EMBL" id="GMA96372.1"/>
    </source>
</evidence>
<feature type="compositionally biased region" description="Basic and acidic residues" evidence="1">
    <location>
        <begin position="207"/>
        <end position="233"/>
    </location>
</feature>
<comment type="caution">
    <text evidence="2">The sequence shown here is derived from an EMBL/GenBank/DDBJ whole genome shotgun (WGS) entry which is preliminary data.</text>
</comment>
<feature type="compositionally biased region" description="Basic and acidic residues" evidence="1">
    <location>
        <begin position="240"/>
        <end position="249"/>
    </location>
</feature>
<feature type="region of interest" description="Disordered" evidence="1">
    <location>
        <begin position="127"/>
        <end position="191"/>
    </location>
</feature>
<organism evidence="2 3">
    <name type="scientific">Pseudolysinimonas kribbensis</name>
    <dbReference type="NCBI Taxonomy" id="433641"/>
    <lineage>
        <taxon>Bacteria</taxon>
        <taxon>Bacillati</taxon>
        <taxon>Actinomycetota</taxon>
        <taxon>Actinomycetes</taxon>
        <taxon>Micrococcales</taxon>
        <taxon>Microbacteriaceae</taxon>
        <taxon>Pseudolysinimonas</taxon>
    </lineage>
</organism>
<gene>
    <name evidence="2" type="ORF">GCM10025881_31960</name>
</gene>
<evidence type="ECO:0008006" key="4">
    <source>
        <dbReference type="Google" id="ProtNLM"/>
    </source>
</evidence>
<keyword evidence="3" id="KW-1185">Reference proteome</keyword>